<dbReference type="Gene3D" id="3.60.110.10">
    <property type="entry name" value="Carbon-nitrogen hydrolase"/>
    <property type="match status" value="1"/>
</dbReference>
<dbReference type="SUPFAM" id="SSF56317">
    <property type="entry name" value="Carbon-nitrogen hydrolase"/>
    <property type="match status" value="1"/>
</dbReference>
<comment type="caution">
    <text evidence="2">The sequence shown here is derived from an EMBL/GenBank/DDBJ whole genome shotgun (WGS) entry which is preliminary data.</text>
</comment>
<dbReference type="PANTHER" id="PTHR47799">
    <property type="entry name" value="OMEGA-AMIDASE YAFV"/>
    <property type="match status" value="1"/>
</dbReference>
<dbReference type="InterPro" id="IPR036526">
    <property type="entry name" value="C-N_Hydrolase_sf"/>
</dbReference>
<proteinExistence type="predicted"/>
<accession>A0A316EDD0</accession>
<gene>
    <name evidence="2" type="ORF">LV89_00803</name>
</gene>
<sequence>MQDLSVTIIQTDLYWENPTANLANLEEKIAQISSPTDLIILPEMFNTGFTMNVKSVAEPMNFTTFKWMKQQAKKTNAVVSGSYIVKEGENCYNRLIWMRPDGSFETYDKRHLFRMGGENNNFSGGEKRLIVELKGWKICPLICYDLRFPVWSRQGFTKGQSHEGTKAQSEKIEVSDSQSTIHNSQLTYDLLIYVANWPAVRSKVWDTLLQARAIENLSYCIGVNRVGGDGMGLHYNGNSAIIDFKGNQMFFQTDSEVIHTQIITKQDLEDFRTKFPAFLDADDFEIK</sequence>
<dbReference type="CDD" id="cd07575">
    <property type="entry name" value="Xc-1258_like"/>
    <property type="match status" value="1"/>
</dbReference>
<dbReference type="OrthoDB" id="9811121at2"/>
<dbReference type="AlphaFoldDB" id="A0A316EDD0"/>
<dbReference type="Proteomes" id="UP000245489">
    <property type="component" value="Unassembled WGS sequence"/>
</dbReference>
<protein>
    <submittedName>
        <fullName evidence="2">Putative amidohydrolase</fullName>
    </submittedName>
</protein>
<dbReference type="Pfam" id="PF00795">
    <property type="entry name" value="CN_hydrolase"/>
    <property type="match status" value="2"/>
</dbReference>
<evidence type="ECO:0000313" key="2">
    <source>
        <dbReference type="EMBL" id="PWK28599.1"/>
    </source>
</evidence>
<dbReference type="PROSITE" id="PS50263">
    <property type="entry name" value="CN_HYDROLASE"/>
    <property type="match status" value="1"/>
</dbReference>
<dbReference type="InterPro" id="IPR052737">
    <property type="entry name" value="Omega-amidase_YafV"/>
</dbReference>
<dbReference type="GO" id="GO:0050152">
    <property type="term" value="F:omega-amidase activity"/>
    <property type="evidence" value="ECO:0007669"/>
    <property type="project" value="TreeGrafter"/>
</dbReference>
<dbReference type="EMBL" id="QGGO01000003">
    <property type="protein sequence ID" value="PWK28599.1"/>
    <property type="molecule type" value="Genomic_DNA"/>
</dbReference>
<dbReference type="PANTHER" id="PTHR47799:SF1">
    <property type="entry name" value="OMEGA-AMIDASE YAFV"/>
    <property type="match status" value="1"/>
</dbReference>
<dbReference type="GO" id="GO:0106008">
    <property type="term" value="F:2-oxoglutaramate amidase activity"/>
    <property type="evidence" value="ECO:0007669"/>
    <property type="project" value="TreeGrafter"/>
</dbReference>
<dbReference type="InterPro" id="IPR003010">
    <property type="entry name" value="C-N_Hydrolase"/>
</dbReference>
<keyword evidence="3" id="KW-1185">Reference proteome</keyword>
<keyword evidence="2" id="KW-0378">Hydrolase</keyword>
<organism evidence="2 3">
    <name type="scientific">Arcicella aurantiaca</name>
    <dbReference type="NCBI Taxonomy" id="591202"/>
    <lineage>
        <taxon>Bacteria</taxon>
        <taxon>Pseudomonadati</taxon>
        <taxon>Bacteroidota</taxon>
        <taxon>Cytophagia</taxon>
        <taxon>Cytophagales</taxon>
        <taxon>Flectobacillaceae</taxon>
        <taxon>Arcicella</taxon>
    </lineage>
</organism>
<feature type="domain" description="CN hydrolase" evidence="1">
    <location>
        <begin position="4"/>
        <end position="270"/>
    </location>
</feature>
<evidence type="ECO:0000313" key="3">
    <source>
        <dbReference type="Proteomes" id="UP000245489"/>
    </source>
</evidence>
<evidence type="ECO:0000259" key="1">
    <source>
        <dbReference type="PROSITE" id="PS50263"/>
    </source>
</evidence>
<dbReference type="RefSeq" id="WP_109741581.1">
    <property type="nucleotide sequence ID" value="NZ_QGGO01000003.1"/>
</dbReference>
<name>A0A316EDD0_9BACT</name>
<reference evidence="2 3" key="1">
    <citation type="submission" date="2018-05" db="EMBL/GenBank/DDBJ databases">
        <title>Genomic Encyclopedia of Archaeal and Bacterial Type Strains, Phase II (KMG-II): from individual species to whole genera.</title>
        <authorList>
            <person name="Goeker M."/>
        </authorList>
    </citation>
    <scope>NUCLEOTIDE SEQUENCE [LARGE SCALE GENOMIC DNA]</scope>
    <source>
        <strain evidence="2 3">DSM 22214</strain>
    </source>
</reference>